<dbReference type="CDD" id="cd05382">
    <property type="entry name" value="CAP_GAPR1-like"/>
    <property type="match status" value="1"/>
</dbReference>
<dbReference type="EMBL" id="CALNXI010000997">
    <property type="protein sequence ID" value="CAH3150707.1"/>
    <property type="molecule type" value="Genomic_DNA"/>
</dbReference>
<evidence type="ECO:0000313" key="3">
    <source>
        <dbReference type="Proteomes" id="UP001159427"/>
    </source>
</evidence>
<evidence type="ECO:0000313" key="2">
    <source>
        <dbReference type="EMBL" id="CAH3150707.1"/>
    </source>
</evidence>
<dbReference type="InterPro" id="IPR001283">
    <property type="entry name" value="CRISP-related"/>
</dbReference>
<dbReference type="InterPro" id="IPR034113">
    <property type="entry name" value="SCP_GAPR1-like"/>
</dbReference>
<accession>A0ABN8PXW2</accession>
<dbReference type="InterPro" id="IPR014044">
    <property type="entry name" value="CAP_dom"/>
</dbReference>
<keyword evidence="3" id="KW-1185">Reference proteome</keyword>
<dbReference type="PANTHER" id="PTHR10334">
    <property type="entry name" value="CYSTEINE-RICH SECRETORY PROTEIN-RELATED"/>
    <property type="match status" value="1"/>
</dbReference>
<comment type="caution">
    <text evidence="2">The sequence shown here is derived from an EMBL/GenBank/DDBJ whole genome shotgun (WGS) entry which is preliminary data.</text>
</comment>
<protein>
    <recommendedName>
        <fullName evidence="1">SCP domain-containing protein</fullName>
    </recommendedName>
</protein>
<reference evidence="2 3" key="1">
    <citation type="submission" date="2022-05" db="EMBL/GenBank/DDBJ databases">
        <authorList>
            <consortium name="Genoscope - CEA"/>
            <person name="William W."/>
        </authorList>
    </citation>
    <scope>NUCLEOTIDE SEQUENCE [LARGE SCALE GENOMIC DNA]</scope>
</reference>
<gene>
    <name evidence="2" type="ORF">PEVE_00045322</name>
</gene>
<dbReference type="PROSITE" id="PS01009">
    <property type="entry name" value="CRISP_1"/>
    <property type="match status" value="1"/>
</dbReference>
<dbReference type="InterPro" id="IPR035940">
    <property type="entry name" value="CAP_sf"/>
</dbReference>
<dbReference type="Pfam" id="PF00188">
    <property type="entry name" value="CAP"/>
    <property type="match status" value="1"/>
</dbReference>
<dbReference type="InterPro" id="IPR018244">
    <property type="entry name" value="Allrgn_V5/Tpx1_CS"/>
</dbReference>
<sequence>MKLNSGMNGGAMGFAKELARLGDFPGHRPPPGQGENVGVQCRSGSDADLVKAVVESWYKEACAYFKCPQFSGVTGHFTQLVWKESTELGIGFARGTFKGFKDCLWVVGRYRKAGNVMGQLFQNVVKGSFNCGDVCRK</sequence>
<feature type="domain" description="SCP" evidence="1">
    <location>
        <begin position="3"/>
        <end position="118"/>
    </location>
</feature>
<dbReference type="Proteomes" id="UP001159427">
    <property type="component" value="Unassembled WGS sequence"/>
</dbReference>
<proteinExistence type="predicted"/>
<dbReference type="SUPFAM" id="SSF55797">
    <property type="entry name" value="PR-1-like"/>
    <property type="match status" value="1"/>
</dbReference>
<name>A0ABN8PXW2_9CNID</name>
<organism evidence="2 3">
    <name type="scientific">Porites evermanni</name>
    <dbReference type="NCBI Taxonomy" id="104178"/>
    <lineage>
        <taxon>Eukaryota</taxon>
        <taxon>Metazoa</taxon>
        <taxon>Cnidaria</taxon>
        <taxon>Anthozoa</taxon>
        <taxon>Hexacorallia</taxon>
        <taxon>Scleractinia</taxon>
        <taxon>Fungiina</taxon>
        <taxon>Poritidae</taxon>
        <taxon>Porites</taxon>
    </lineage>
</organism>
<dbReference type="SMART" id="SM00198">
    <property type="entry name" value="SCP"/>
    <property type="match status" value="1"/>
</dbReference>
<evidence type="ECO:0000259" key="1">
    <source>
        <dbReference type="SMART" id="SM00198"/>
    </source>
</evidence>
<dbReference type="Gene3D" id="3.40.33.10">
    <property type="entry name" value="CAP"/>
    <property type="match status" value="1"/>
</dbReference>